<protein>
    <recommendedName>
        <fullName evidence="2">Pyruvate/ketoisovalerate oxidoreductase catalytic domain-containing protein</fullName>
    </recommendedName>
</protein>
<feature type="domain" description="Pyruvate/ketoisovalerate oxidoreductase catalytic" evidence="2">
    <location>
        <begin position="23"/>
        <end position="122"/>
    </location>
</feature>
<name>A0A382IQP0_9ZZZZ</name>
<keyword evidence="1" id="KW-0560">Oxidoreductase</keyword>
<dbReference type="EMBL" id="UINC01068739">
    <property type="protein sequence ID" value="SVC01579.1"/>
    <property type="molecule type" value="Genomic_DNA"/>
</dbReference>
<dbReference type="Gene3D" id="3.40.920.10">
    <property type="entry name" value="Pyruvate-ferredoxin oxidoreductase, PFOR, domain III"/>
    <property type="match status" value="1"/>
</dbReference>
<dbReference type="AlphaFoldDB" id="A0A382IQP0"/>
<dbReference type="InterPro" id="IPR019752">
    <property type="entry name" value="Pyrv/ketoisovalerate_OxRed_cat"/>
</dbReference>
<sequence length="133" mass="14241">MTTINKRISDIDEATIRFAGDSGDGMQLTGTQFSDNTAIFGNDLATLPDFPAEIRAPKGSLAGVSSFQLQFSNKNVHTPGDDLNVLVAMNPAGLKVHIGDLKDNGMLILNTANFTKKNIDLAGYDENPLENNS</sequence>
<evidence type="ECO:0000259" key="2">
    <source>
        <dbReference type="Pfam" id="PF01558"/>
    </source>
</evidence>
<organism evidence="3">
    <name type="scientific">marine metagenome</name>
    <dbReference type="NCBI Taxonomy" id="408172"/>
    <lineage>
        <taxon>unclassified sequences</taxon>
        <taxon>metagenomes</taxon>
        <taxon>ecological metagenomes</taxon>
    </lineage>
</organism>
<feature type="non-terminal residue" evidence="3">
    <location>
        <position position="133"/>
    </location>
</feature>
<gene>
    <name evidence="3" type="ORF">METZ01_LOCUS254433</name>
</gene>
<proteinExistence type="predicted"/>
<reference evidence="3" key="1">
    <citation type="submission" date="2018-05" db="EMBL/GenBank/DDBJ databases">
        <authorList>
            <person name="Lanie J.A."/>
            <person name="Ng W.-L."/>
            <person name="Kazmierczak K.M."/>
            <person name="Andrzejewski T.M."/>
            <person name="Davidsen T.M."/>
            <person name="Wayne K.J."/>
            <person name="Tettelin H."/>
            <person name="Glass J.I."/>
            <person name="Rusch D."/>
            <person name="Podicherti R."/>
            <person name="Tsui H.-C.T."/>
            <person name="Winkler M.E."/>
        </authorList>
    </citation>
    <scope>NUCLEOTIDE SEQUENCE</scope>
</reference>
<dbReference type="Pfam" id="PF01558">
    <property type="entry name" value="POR"/>
    <property type="match status" value="1"/>
</dbReference>
<evidence type="ECO:0000256" key="1">
    <source>
        <dbReference type="ARBA" id="ARBA00023002"/>
    </source>
</evidence>
<evidence type="ECO:0000313" key="3">
    <source>
        <dbReference type="EMBL" id="SVC01579.1"/>
    </source>
</evidence>
<dbReference type="GO" id="GO:0016903">
    <property type="term" value="F:oxidoreductase activity, acting on the aldehyde or oxo group of donors"/>
    <property type="evidence" value="ECO:0007669"/>
    <property type="project" value="InterPro"/>
</dbReference>
<accession>A0A382IQP0</accession>
<dbReference type="SUPFAM" id="SSF53323">
    <property type="entry name" value="Pyruvate-ferredoxin oxidoreductase, PFOR, domain III"/>
    <property type="match status" value="1"/>
</dbReference>
<dbReference type="InterPro" id="IPR002869">
    <property type="entry name" value="Pyrv_flavodox_OxRed_cen"/>
</dbReference>